<evidence type="ECO:0000256" key="1">
    <source>
        <dbReference type="ARBA" id="ARBA00004479"/>
    </source>
</evidence>
<reference evidence="11" key="1">
    <citation type="submission" date="2013-11" db="EMBL/GenBank/DDBJ databases">
        <title>Genome sequence of the fusiform rust pathogen reveals effectors for host alternation and coevolution with pine.</title>
        <authorList>
            <consortium name="DOE Joint Genome Institute"/>
            <person name="Smith K."/>
            <person name="Pendleton A."/>
            <person name="Kubisiak T."/>
            <person name="Anderson C."/>
            <person name="Salamov A."/>
            <person name="Aerts A."/>
            <person name="Riley R."/>
            <person name="Clum A."/>
            <person name="Lindquist E."/>
            <person name="Ence D."/>
            <person name="Campbell M."/>
            <person name="Kronenberg Z."/>
            <person name="Feau N."/>
            <person name="Dhillon B."/>
            <person name="Hamelin R."/>
            <person name="Burleigh J."/>
            <person name="Smith J."/>
            <person name="Yandell M."/>
            <person name="Nelson C."/>
            <person name="Grigoriev I."/>
            <person name="Davis J."/>
        </authorList>
    </citation>
    <scope>NUCLEOTIDE SEQUENCE</scope>
    <source>
        <strain evidence="11">G11</strain>
    </source>
</reference>
<keyword evidence="6 8" id="KW-1133">Transmembrane helix</keyword>
<name>A0A9P6NA65_9BASI</name>
<comment type="subunit">
    <text evidence="8">Component of the oligosaccharyltransferase (OST) complex.</text>
</comment>
<evidence type="ECO:0000256" key="8">
    <source>
        <dbReference type="RuleBase" id="RU361142"/>
    </source>
</evidence>
<keyword evidence="5 8" id="KW-0256">Endoplasmic reticulum</keyword>
<evidence type="ECO:0000256" key="4">
    <source>
        <dbReference type="ARBA" id="ARBA00022692"/>
    </source>
</evidence>
<evidence type="ECO:0000256" key="7">
    <source>
        <dbReference type="ARBA" id="ARBA00023136"/>
    </source>
</evidence>
<sequence>MKMISSLLCFILLHLHLQLISADKVLIITEDTFNQADYSQFWSSIQSQGHDLSFRSSKESSPQLYEHEQISFQHLIIFAPTTKSFAEDLSPQKLVQFLEDGGNIILGLSTKLSEYWRDFGREFDLDFDDKSTSVIDHFSNIENDPTKIITSLKRTPLIEDQTIISDRNSKVVFRGIGHGVGKNPLIINILRSSPLSYSHEISLKDQVDNEPFITGDEIGLITGFQTRHSSRIIFIGSIEFFSNDFFDTDIVLDDGTKAKAANAKVSQDLIAWAFKQTGVLRIISSTHSKVNGLIPKPERYKINDEIEYKVDIQTLKNGEWGPSELKDLQIEFTMLDPHLRKTLSPISIQKNYTTYSTVFRIPDRHGVFTFKLDYRRRNGISNLFNTLQVMVTPPEHDQHPRFLVDAYPYYLGTTNVLLAFVIFCVIWLTHLPGGGKKSQ</sequence>
<organism evidence="11 12">
    <name type="scientific">Cronartium quercuum f. sp. fusiforme G11</name>
    <dbReference type="NCBI Taxonomy" id="708437"/>
    <lineage>
        <taxon>Eukaryota</taxon>
        <taxon>Fungi</taxon>
        <taxon>Dikarya</taxon>
        <taxon>Basidiomycota</taxon>
        <taxon>Pucciniomycotina</taxon>
        <taxon>Pucciniomycetes</taxon>
        <taxon>Pucciniales</taxon>
        <taxon>Coleosporiaceae</taxon>
        <taxon>Cronartium</taxon>
    </lineage>
</organism>
<dbReference type="AlphaFoldDB" id="A0A9P6NA65"/>
<feature type="chain" id="PRO_5040546985" description="Dolichyl-diphosphooligosaccharide--protein glycosyltransferase subunit WBP1" evidence="8">
    <location>
        <begin position="23"/>
        <end position="439"/>
    </location>
</feature>
<gene>
    <name evidence="11" type="ORF">CROQUDRAFT_67538</name>
</gene>
<dbReference type="PANTHER" id="PTHR10830:SF0">
    <property type="entry name" value="DOLICHYL-DIPHOSPHOOLIGOSACCHARIDE--PROTEIN GLYCOSYLTRANSFERASE 48 KDA SUBUNIT"/>
    <property type="match status" value="1"/>
</dbReference>
<feature type="transmembrane region" description="Helical" evidence="8">
    <location>
        <begin position="407"/>
        <end position="429"/>
    </location>
</feature>
<evidence type="ECO:0000256" key="3">
    <source>
        <dbReference type="ARBA" id="ARBA00008743"/>
    </source>
</evidence>
<keyword evidence="7 8" id="KW-0472">Membrane</keyword>
<keyword evidence="4 8" id="KW-0812">Transmembrane</keyword>
<evidence type="ECO:0000313" key="11">
    <source>
        <dbReference type="EMBL" id="KAG0142183.1"/>
    </source>
</evidence>
<evidence type="ECO:0000259" key="10">
    <source>
        <dbReference type="Pfam" id="PF23358"/>
    </source>
</evidence>
<keyword evidence="12" id="KW-1185">Reference proteome</keyword>
<comment type="pathway">
    <text evidence="2 8">Protein modification; protein glycosylation.</text>
</comment>
<dbReference type="GO" id="GO:0018279">
    <property type="term" value="P:protein N-linked glycosylation via asparagine"/>
    <property type="evidence" value="ECO:0007669"/>
    <property type="project" value="UniProtKB-UniRule"/>
</dbReference>
<protein>
    <recommendedName>
        <fullName evidence="8">Dolichyl-diphosphooligosaccharide--protein glycosyltransferase subunit WBP1</fullName>
        <shortName evidence="8">Oligosaccharyl transferase subunit WBP1</shortName>
    </recommendedName>
</protein>
<dbReference type="Proteomes" id="UP000886653">
    <property type="component" value="Unassembled WGS sequence"/>
</dbReference>
<comment type="caution">
    <text evidence="11">The sequence shown here is derived from an EMBL/GenBank/DDBJ whole genome shotgun (WGS) entry which is preliminary data.</text>
</comment>
<dbReference type="PANTHER" id="PTHR10830">
    <property type="entry name" value="DOLICHYL-DIPHOSPHOOLIGOSACCHARIDE--PROTEIN GLYCOSYLTRANSFERASE 48 KDA SUBUNIT"/>
    <property type="match status" value="1"/>
</dbReference>
<keyword evidence="8" id="KW-0732">Signal</keyword>
<comment type="subcellular location">
    <subcellularLocation>
        <location evidence="8">Endoplasmic reticulum membrane</location>
        <topology evidence="8">Single-pass type I membrane protein</topology>
    </subcellularLocation>
    <subcellularLocation>
        <location evidence="1">Membrane</location>
        <topology evidence="1">Single-pass type I membrane protein</topology>
    </subcellularLocation>
</comment>
<feature type="signal peptide" evidence="8">
    <location>
        <begin position="1"/>
        <end position="22"/>
    </location>
</feature>
<dbReference type="OrthoDB" id="29105at2759"/>
<feature type="domain" description="OST48 middle" evidence="10">
    <location>
        <begin position="295"/>
        <end position="430"/>
    </location>
</feature>
<evidence type="ECO:0000313" key="12">
    <source>
        <dbReference type="Proteomes" id="UP000886653"/>
    </source>
</evidence>
<dbReference type="EMBL" id="MU167357">
    <property type="protein sequence ID" value="KAG0142183.1"/>
    <property type="molecule type" value="Genomic_DNA"/>
</dbReference>
<evidence type="ECO:0000259" key="9">
    <source>
        <dbReference type="Pfam" id="PF03345"/>
    </source>
</evidence>
<dbReference type="Pfam" id="PF03345">
    <property type="entry name" value="OST48_N"/>
    <property type="match status" value="1"/>
</dbReference>
<evidence type="ECO:0000256" key="6">
    <source>
        <dbReference type="ARBA" id="ARBA00022989"/>
    </source>
</evidence>
<dbReference type="InterPro" id="IPR055457">
    <property type="entry name" value="OST48_N"/>
</dbReference>
<dbReference type="InterPro" id="IPR005013">
    <property type="entry name" value="DDOST_48_kDa_subunit"/>
</dbReference>
<dbReference type="Pfam" id="PF23358">
    <property type="entry name" value="OST48_MD"/>
    <property type="match status" value="1"/>
</dbReference>
<dbReference type="GO" id="GO:0008250">
    <property type="term" value="C:oligosaccharyltransferase complex"/>
    <property type="evidence" value="ECO:0007669"/>
    <property type="project" value="TreeGrafter"/>
</dbReference>
<proteinExistence type="inferred from homology"/>
<accession>A0A9P6NA65</accession>
<dbReference type="InterPro" id="IPR055459">
    <property type="entry name" value="OST48_MD"/>
</dbReference>
<feature type="domain" description="OST48 N-terminal" evidence="9">
    <location>
        <begin position="24"/>
        <end position="273"/>
    </location>
</feature>
<comment type="similarity">
    <text evidence="3 8">Belongs to the DDOST 48 kDa subunit family.</text>
</comment>
<evidence type="ECO:0000256" key="2">
    <source>
        <dbReference type="ARBA" id="ARBA00004922"/>
    </source>
</evidence>
<evidence type="ECO:0000256" key="5">
    <source>
        <dbReference type="ARBA" id="ARBA00022824"/>
    </source>
</evidence>
<comment type="function">
    <text evidence="8">Subunit of the oligosaccharyl transferase (OST) complex that catalyzes the initial transfer of a defined glycan (Glc(3)Man(9)GlcNAc(2) in eukaryotes) from the lipid carrier dolichol-pyrophosphate to an asparagine residue within an Asn-X-Ser/Thr consensus motif in nascent polypeptide chains, the first step in protein N-glycosylation. N-glycosylation occurs cotranslationally and the complex associates with the Sec61 complex at the channel-forming translocon complex that mediates protein translocation across the endoplasmic reticulum (ER).</text>
</comment>